<dbReference type="Pfam" id="PF11887">
    <property type="entry name" value="Mce4_CUP1"/>
    <property type="match status" value="1"/>
</dbReference>
<dbReference type="NCBIfam" id="TIGR00996">
    <property type="entry name" value="Mtu_fam_mce"/>
    <property type="match status" value="1"/>
</dbReference>
<organism evidence="4 5">
    <name type="scientific">Mycolicibacterium iranicum</name>
    <name type="common">Mycobacterium iranicum</name>
    <dbReference type="NCBI Taxonomy" id="912594"/>
    <lineage>
        <taxon>Bacteria</taxon>
        <taxon>Bacillati</taxon>
        <taxon>Actinomycetota</taxon>
        <taxon>Actinomycetes</taxon>
        <taxon>Mycobacteriales</taxon>
        <taxon>Mycobacteriaceae</taxon>
        <taxon>Mycolicibacterium</taxon>
    </lineage>
</organism>
<feature type="region of interest" description="Disordered" evidence="1">
    <location>
        <begin position="450"/>
        <end position="509"/>
    </location>
</feature>
<dbReference type="Proteomes" id="UP000193622">
    <property type="component" value="Unassembled WGS sequence"/>
</dbReference>
<evidence type="ECO:0000259" key="2">
    <source>
        <dbReference type="Pfam" id="PF02470"/>
    </source>
</evidence>
<dbReference type="InterPro" id="IPR003399">
    <property type="entry name" value="Mce/MlaD"/>
</dbReference>
<dbReference type="Pfam" id="PF02470">
    <property type="entry name" value="MlaD"/>
    <property type="match status" value="1"/>
</dbReference>
<dbReference type="PANTHER" id="PTHR33371:SF4">
    <property type="entry name" value="INTERMEMBRANE PHOSPHOLIPID TRANSPORT SYSTEM BINDING PROTEIN MLAD"/>
    <property type="match status" value="1"/>
</dbReference>
<feature type="domain" description="Mce/MlaD" evidence="2">
    <location>
        <begin position="42"/>
        <end position="117"/>
    </location>
</feature>
<sequence>MMRFPEMTPRRIVVLVVAAIVAAVAAVGAAVYGHRIYRDLTTTTVIAYFPSTFALYPGDQVLVMGVRVGTIDSIEPGGGRSKVVLHFDDSVKVPADATASIVNPSLVASRAIQLSPPYRGGQILADGAVIPLERTRIPVEWDDLRAQLATVLDGLGPTPEQPRGPVGEVVSAFADGLAGKGDQLNSTFSSLSNALSALNRGRGDLFSVVRNLALFVSTLRASDQQFGAFNTDLATLTEALGNSDDELARGVDEFRQLLNRTSDFLELNGDVAVSDVNNLREVTDALLQPEALQGLENTLHVLPSFGGNFVNIYSPVNGALTAVPVLNNFANPLQLMCSSIQAGSRLGYQESAELCAQYLAPILDAIKFNYLPFGMQPLTTASTLPKYVAYSEERLRPPPGFKDTTVPGLWARDTLFSHGNHEPGWVVAPGMQGLDVQALTSQMLAPDSLAALLGGPDPAPPQAGVRGGAPPNAYDQNNPLPPPWYPQPAPTPVVQPPTPPLAAEAGGQP</sequence>
<evidence type="ECO:0000313" key="4">
    <source>
        <dbReference type="EMBL" id="ORV90575.1"/>
    </source>
</evidence>
<dbReference type="InterPro" id="IPR005693">
    <property type="entry name" value="Mce"/>
</dbReference>
<evidence type="ECO:0000256" key="1">
    <source>
        <dbReference type="SAM" id="MobiDB-lite"/>
    </source>
</evidence>
<evidence type="ECO:0000313" key="5">
    <source>
        <dbReference type="Proteomes" id="UP000193622"/>
    </source>
</evidence>
<feature type="domain" description="Mammalian cell entry C-terminal" evidence="3">
    <location>
        <begin position="122"/>
        <end position="286"/>
    </location>
</feature>
<protein>
    <submittedName>
        <fullName evidence="4">Mammalian cell entry protein</fullName>
    </submittedName>
</protein>
<dbReference type="GO" id="GO:0005576">
    <property type="term" value="C:extracellular region"/>
    <property type="evidence" value="ECO:0007669"/>
    <property type="project" value="TreeGrafter"/>
</dbReference>
<dbReference type="EMBL" id="LQPC01000020">
    <property type="protein sequence ID" value="ORV90575.1"/>
    <property type="molecule type" value="Genomic_DNA"/>
</dbReference>
<name>A0A1X1WVA6_MYCIR</name>
<comment type="caution">
    <text evidence="4">The sequence shown here is derived from an EMBL/GenBank/DDBJ whole genome shotgun (WGS) entry which is preliminary data.</text>
</comment>
<dbReference type="InterPro" id="IPR024516">
    <property type="entry name" value="Mce_C"/>
</dbReference>
<evidence type="ECO:0000259" key="3">
    <source>
        <dbReference type="Pfam" id="PF11887"/>
    </source>
</evidence>
<dbReference type="AlphaFoldDB" id="A0A1X1WVA6"/>
<dbReference type="PANTHER" id="PTHR33371">
    <property type="entry name" value="INTERMEMBRANE PHOSPHOLIPID TRANSPORT SYSTEM BINDING PROTEIN MLAD-RELATED"/>
    <property type="match status" value="1"/>
</dbReference>
<reference evidence="4 5" key="1">
    <citation type="submission" date="2016-01" db="EMBL/GenBank/DDBJ databases">
        <title>The new phylogeny of the genus Mycobacterium.</title>
        <authorList>
            <person name="Tarcisio F."/>
            <person name="Conor M."/>
            <person name="Antonella G."/>
            <person name="Elisabetta G."/>
            <person name="Giulia F.S."/>
            <person name="Sara T."/>
            <person name="Anna F."/>
            <person name="Clotilde B."/>
            <person name="Roberto B."/>
            <person name="Veronica D.S."/>
            <person name="Fabio R."/>
            <person name="Monica P."/>
            <person name="Olivier J."/>
            <person name="Enrico T."/>
            <person name="Nicola S."/>
        </authorList>
    </citation>
    <scope>NUCLEOTIDE SEQUENCE [LARGE SCALE GENOMIC DNA]</scope>
    <source>
        <strain evidence="4 5">DSM 45541</strain>
    </source>
</reference>
<feature type="compositionally biased region" description="Pro residues" evidence="1">
    <location>
        <begin position="479"/>
        <end position="500"/>
    </location>
</feature>
<dbReference type="InterPro" id="IPR052336">
    <property type="entry name" value="MlaD_Phospholipid_Transporter"/>
</dbReference>
<accession>A0A1X1WVA6</accession>
<gene>
    <name evidence="4" type="ORF">AWC12_07505</name>
</gene>
<proteinExistence type="predicted"/>